<comment type="caution">
    <text evidence="1">The sequence shown here is derived from an EMBL/GenBank/DDBJ whole genome shotgun (WGS) entry which is preliminary data.</text>
</comment>
<dbReference type="OrthoDB" id="1644322at2"/>
<organism evidence="1 2">
    <name type="scientific">Siminovitchia terrae</name>
    <name type="common">Bacillus terrae</name>
    <dbReference type="NCBI Taxonomy" id="1914933"/>
    <lineage>
        <taxon>Bacteria</taxon>
        <taxon>Bacillati</taxon>
        <taxon>Bacillota</taxon>
        <taxon>Bacilli</taxon>
        <taxon>Bacillales</taxon>
        <taxon>Bacillaceae</taxon>
        <taxon>Siminovitchia</taxon>
    </lineage>
</organism>
<accession>A0A429XAP4</accession>
<dbReference type="AlphaFoldDB" id="A0A429XAP4"/>
<reference evidence="1 2" key="1">
    <citation type="submission" date="2018-12" db="EMBL/GenBank/DDBJ databases">
        <authorList>
            <person name="Sun L."/>
            <person name="Chen Z."/>
        </authorList>
    </citation>
    <scope>NUCLEOTIDE SEQUENCE [LARGE SCALE GENOMIC DNA]</scope>
    <source>
        <strain evidence="1 2">LMG 29736</strain>
    </source>
</reference>
<dbReference type="EMBL" id="QYTW02000004">
    <property type="protein sequence ID" value="RST60432.1"/>
    <property type="molecule type" value="Genomic_DNA"/>
</dbReference>
<gene>
    <name evidence="1" type="ORF">D5F11_006230</name>
</gene>
<dbReference type="RefSeq" id="WP_120115483.1">
    <property type="nucleotide sequence ID" value="NZ_QYTW02000004.1"/>
</dbReference>
<sequence length="85" mass="10148">MLWESSRMMLQEHVRSLNDSSVDSVRVKEPQLDEQEREQINETIHIAMKFNQLLIFTIWIDGFFEEVTCAVHYINQINKQMHVVV</sequence>
<dbReference type="Pfam" id="PF08863">
    <property type="entry name" value="YolD"/>
    <property type="match status" value="1"/>
</dbReference>
<dbReference type="PANTHER" id="PTHR40051:SF1">
    <property type="entry name" value="YOLD-LIKE FAMILY PROTEIN"/>
    <property type="match status" value="1"/>
</dbReference>
<evidence type="ECO:0000313" key="1">
    <source>
        <dbReference type="EMBL" id="RST60432.1"/>
    </source>
</evidence>
<dbReference type="PANTHER" id="PTHR40051">
    <property type="entry name" value="IG HYPOTHETICAL 15966"/>
    <property type="match status" value="1"/>
</dbReference>
<dbReference type="Proteomes" id="UP000287296">
    <property type="component" value="Unassembled WGS sequence"/>
</dbReference>
<name>A0A429XAP4_SIMTE</name>
<evidence type="ECO:0000313" key="2">
    <source>
        <dbReference type="Proteomes" id="UP000287296"/>
    </source>
</evidence>
<protein>
    <submittedName>
        <fullName evidence="1">YolD-like family protein</fullName>
    </submittedName>
</protein>
<proteinExistence type="predicted"/>
<dbReference type="InterPro" id="IPR014962">
    <property type="entry name" value="YolD"/>
</dbReference>